<dbReference type="Proteomes" id="UP001454036">
    <property type="component" value="Unassembled WGS sequence"/>
</dbReference>
<dbReference type="InterPro" id="IPR057670">
    <property type="entry name" value="SH3_retrovirus"/>
</dbReference>
<evidence type="ECO:0000256" key="1">
    <source>
        <dbReference type="SAM" id="MobiDB-lite"/>
    </source>
</evidence>
<evidence type="ECO:0000313" key="3">
    <source>
        <dbReference type="EMBL" id="GAA0154760.1"/>
    </source>
</evidence>
<evidence type="ECO:0000313" key="4">
    <source>
        <dbReference type="Proteomes" id="UP001454036"/>
    </source>
</evidence>
<sequence>MSNEKLVRKVLSTLPKWFAHKVTTIVEAQDLSTMGFDELIGNLTTFEMMFEATEPSKEKGVALQKFDVKSDEGIFLGYSRKSRALRMYNKQTQVVVESINVKVGDQEISTTKEEDVSLVVNPSVDHSPSDEVPSVKPVDDDSGIEPAARIQKNHPVENIIGEVD</sequence>
<feature type="region of interest" description="Disordered" evidence="1">
    <location>
        <begin position="121"/>
        <end position="143"/>
    </location>
</feature>
<organism evidence="3 4">
    <name type="scientific">Lithospermum erythrorhizon</name>
    <name type="common">Purple gromwell</name>
    <name type="synonym">Lithospermum officinale var. erythrorhizon</name>
    <dbReference type="NCBI Taxonomy" id="34254"/>
    <lineage>
        <taxon>Eukaryota</taxon>
        <taxon>Viridiplantae</taxon>
        <taxon>Streptophyta</taxon>
        <taxon>Embryophyta</taxon>
        <taxon>Tracheophyta</taxon>
        <taxon>Spermatophyta</taxon>
        <taxon>Magnoliopsida</taxon>
        <taxon>eudicotyledons</taxon>
        <taxon>Gunneridae</taxon>
        <taxon>Pentapetalae</taxon>
        <taxon>asterids</taxon>
        <taxon>lamiids</taxon>
        <taxon>Boraginales</taxon>
        <taxon>Boraginaceae</taxon>
        <taxon>Boraginoideae</taxon>
        <taxon>Lithospermeae</taxon>
        <taxon>Lithospermum</taxon>
    </lineage>
</organism>
<gene>
    <name evidence="3" type="ORF">LIER_12649</name>
</gene>
<comment type="caution">
    <text evidence="3">The sequence shown here is derived from an EMBL/GenBank/DDBJ whole genome shotgun (WGS) entry which is preliminary data.</text>
</comment>
<reference evidence="3 4" key="1">
    <citation type="submission" date="2024-01" db="EMBL/GenBank/DDBJ databases">
        <title>The complete chloroplast genome sequence of Lithospermum erythrorhizon: insights into the phylogenetic relationship among Boraginaceae species and the maternal lineages of purple gromwells.</title>
        <authorList>
            <person name="Okada T."/>
            <person name="Watanabe K."/>
        </authorList>
    </citation>
    <scope>NUCLEOTIDE SEQUENCE [LARGE SCALE GENOMIC DNA]</scope>
</reference>
<dbReference type="EMBL" id="BAABME010002466">
    <property type="protein sequence ID" value="GAA0154760.1"/>
    <property type="molecule type" value="Genomic_DNA"/>
</dbReference>
<keyword evidence="4" id="KW-1185">Reference proteome</keyword>
<accession>A0AAV3PWN7</accession>
<protein>
    <recommendedName>
        <fullName evidence="2">Retroviral polymerase SH3-like domain-containing protein</fullName>
    </recommendedName>
</protein>
<proteinExistence type="predicted"/>
<name>A0AAV3PWN7_LITER</name>
<evidence type="ECO:0000259" key="2">
    <source>
        <dbReference type="Pfam" id="PF25597"/>
    </source>
</evidence>
<dbReference type="Pfam" id="PF25597">
    <property type="entry name" value="SH3_retrovirus"/>
    <property type="match status" value="1"/>
</dbReference>
<feature type="domain" description="Retroviral polymerase SH3-like" evidence="2">
    <location>
        <begin position="64"/>
        <end position="111"/>
    </location>
</feature>
<dbReference type="AlphaFoldDB" id="A0AAV3PWN7"/>